<dbReference type="EMBL" id="CAJOBE010016549">
    <property type="protein sequence ID" value="CAF4201473.1"/>
    <property type="molecule type" value="Genomic_DNA"/>
</dbReference>
<evidence type="ECO:0000256" key="1">
    <source>
        <dbReference type="SAM" id="Phobius"/>
    </source>
</evidence>
<feature type="transmembrane region" description="Helical" evidence="1">
    <location>
        <begin position="51"/>
        <end position="76"/>
    </location>
</feature>
<organism evidence="2 4">
    <name type="scientific">Rotaria sordida</name>
    <dbReference type="NCBI Taxonomy" id="392033"/>
    <lineage>
        <taxon>Eukaryota</taxon>
        <taxon>Metazoa</taxon>
        <taxon>Spiralia</taxon>
        <taxon>Gnathifera</taxon>
        <taxon>Rotifera</taxon>
        <taxon>Eurotatoria</taxon>
        <taxon>Bdelloidea</taxon>
        <taxon>Philodinida</taxon>
        <taxon>Philodinidae</taxon>
        <taxon>Rotaria</taxon>
    </lineage>
</organism>
<feature type="non-terminal residue" evidence="2">
    <location>
        <position position="1"/>
    </location>
</feature>
<dbReference type="AlphaFoldDB" id="A0A815XKL4"/>
<keyword evidence="1" id="KW-0812">Transmembrane</keyword>
<dbReference type="Proteomes" id="UP000663874">
    <property type="component" value="Unassembled WGS sequence"/>
</dbReference>
<proteinExistence type="predicted"/>
<name>A0A815XKL4_9BILA</name>
<dbReference type="Gene3D" id="1.20.5.110">
    <property type="match status" value="1"/>
</dbReference>
<comment type="caution">
    <text evidence="2">The sequence shown here is derived from an EMBL/GenBank/DDBJ whole genome shotgun (WGS) entry which is preliminary data.</text>
</comment>
<dbReference type="EMBL" id="CAJNOU010011724">
    <property type="protein sequence ID" value="CAF1558642.1"/>
    <property type="molecule type" value="Genomic_DNA"/>
</dbReference>
<protein>
    <submittedName>
        <fullName evidence="2">Uncharacterized protein</fullName>
    </submittedName>
</protein>
<dbReference type="Proteomes" id="UP000663889">
    <property type="component" value="Unassembled WGS sequence"/>
</dbReference>
<evidence type="ECO:0000313" key="3">
    <source>
        <dbReference type="EMBL" id="CAF4201473.1"/>
    </source>
</evidence>
<reference evidence="2" key="1">
    <citation type="submission" date="2021-02" db="EMBL/GenBank/DDBJ databases">
        <authorList>
            <person name="Nowell W R."/>
        </authorList>
    </citation>
    <scope>NUCLEOTIDE SEQUENCE</scope>
</reference>
<keyword evidence="1" id="KW-0472">Membrane</keyword>
<evidence type="ECO:0000313" key="4">
    <source>
        <dbReference type="Proteomes" id="UP000663889"/>
    </source>
</evidence>
<keyword evidence="1" id="KW-1133">Transmembrane helix</keyword>
<evidence type="ECO:0000313" key="2">
    <source>
        <dbReference type="EMBL" id="CAF1558642.1"/>
    </source>
</evidence>
<accession>A0A815XKL4</accession>
<sequence length="79" mass="9212">EMTMALYFSVQEQNDLTDNIWLNTSTGSDYIAQSVDEFRLVKKLKQSKISLWIKLICITFCFLLILLLILTLILILNQK</sequence>
<gene>
    <name evidence="3" type="ORF">FNK824_LOCUS36284</name>
    <name evidence="2" type="ORF">SEV965_LOCUS39047</name>
</gene>